<feature type="non-terminal residue" evidence="9">
    <location>
        <position position="1"/>
    </location>
</feature>
<feature type="transmembrane region" description="Helical" evidence="8">
    <location>
        <begin position="65"/>
        <end position="85"/>
    </location>
</feature>
<evidence type="ECO:0008006" key="11">
    <source>
        <dbReference type="Google" id="ProtNLM"/>
    </source>
</evidence>
<evidence type="ECO:0000256" key="3">
    <source>
        <dbReference type="ARBA" id="ARBA00022692"/>
    </source>
</evidence>
<dbReference type="InterPro" id="IPR050382">
    <property type="entry name" value="MFS_Na/Anion_cotransporter"/>
</dbReference>
<evidence type="ECO:0000256" key="6">
    <source>
        <dbReference type="ARBA" id="ARBA00023136"/>
    </source>
</evidence>
<feature type="transmembrane region" description="Helical" evidence="8">
    <location>
        <begin position="97"/>
        <end position="118"/>
    </location>
</feature>
<feature type="transmembrane region" description="Helical" evidence="8">
    <location>
        <begin position="42"/>
        <end position="59"/>
    </location>
</feature>
<feature type="region of interest" description="Disordered" evidence="7">
    <location>
        <begin position="160"/>
        <end position="187"/>
    </location>
</feature>
<keyword evidence="2" id="KW-0813">Transport</keyword>
<evidence type="ECO:0000256" key="8">
    <source>
        <dbReference type="SAM" id="Phobius"/>
    </source>
</evidence>
<evidence type="ECO:0000256" key="7">
    <source>
        <dbReference type="SAM" id="MobiDB-lite"/>
    </source>
</evidence>
<dbReference type="Gene3D" id="1.20.1250.20">
    <property type="entry name" value="MFS general substrate transporter like domains"/>
    <property type="match status" value="1"/>
</dbReference>
<comment type="caution">
    <text evidence="9">The sequence shown here is derived from an EMBL/GenBank/DDBJ whole genome shotgun (WGS) entry which is preliminary data.</text>
</comment>
<dbReference type="PANTHER" id="PTHR11662">
    <property type="entry name" value="SOLUTE CARRIER FAMILY 17"/>
    <property type="match status" value="1"/>
</dbReference>
<dbReference type="GO" id="GO:0006820">
    <property type="term" value="P:monoatomic anion transport"/>
    <property type="evidence" value="ECO:0007669"/>
    <property type="project" value="TreeGrafter"/>
</dbReference>
<keyword evidence="4" id="KW-0769">Symport</keyword>
<dbReference type="Proteomes" id="UP000502823">
    <property type="component" value="Unassembled WGS sequence"/>
</dbReference>
<dbReference type="EMBL" id="BLKM01004435">
    <property type="protein sequence ID" value="GFG31354.1"/>
    <property type="molecule type" value="Genomic_DNA"/>
</dbReference>
<gene>
    <name evidence="9" type="ORF">Cfor_10536</name>
</gene>
<feature type="transmembrane region" description="Helical" evidence="8">
    <location>
        <begin position="130"/>
        <end position="152"/>
    </location>
</feature>
<keyword evidence="3 8" id="KW-0812">Transmembrane</keyword>
<name>A0A6L2PFW9_COPFO</name>
<evidence type="ECO:0000313" key="10">
    <source>
        <dbReference type="Proteomes" id="UP000502823"/>
    </source>
</evidence>
<accession>A0A6L2PFW9</accession>
<protein>
    <recommendedName>
        <fullName evidence="11">Major facilitator superfamily (MFS) profile domain-containing protein</fullName>
    </recommendedName>
</protein>
<evidence type="ECO:0000256" key="5">
    <source>
        <dbReference type="ARBA" id="ARBA00022989"/>
    </source>
</evidence>
<dbReference type="AlphaFoldDB" id="A0A6L2PFW9"/>
<evidence type="ECO:0000256" key="4">
    <source>
        <dbReference type="ARBA" id="ARBA00022847"/>
    </source>
</evidence>
<reference evidence="10" key="1">
    <citation type="submission" date="2020-01" db="EMBL/GenBank/DDBJ databases">
        <title>Draft genome sequence of the Termite Coptotermes fromosanus.</title>
        <authorList>
            <person name="Itakura S."/>
            <person name="Yosikawa Y."/>
            <person name="Umezawa K."/>
        </authorList>
    </citation>
    <scope>NUCLEOTIDE SEQUENCE [LARGE SCALE GENOMIC DNA]</scope>
</reference>
<sequence length="187" mass="20323">ITVYSSFPFFTLWLYSLLLSAYQSKLTRRKSITVTTARKISTFLASAIPAVCLVAVSFLQCQEGLIFALMGIGTTLMGGMFSGFLSNHIDIAPRFAGTLMGITNTVATIPGIIVPIIVGQLTKTNHTREQWGIILNSAAAFLILEAIVYTVFGSGQEQPWNKPNVANVSKDKEHEDAAEDGDEDTNM</sequence>
<evidence type="ECO:0000313" key="9">
    <source>
        <dbReference type="EMBL" id="GFG31354.1"/>
    </source>
</evidence>
<keyword evidence="6 8" id="KW-0472">Membrane</keyword>
<dbReference type="GO" id="GO:0015293">
    <property type="term" value="F:symporter activity"/>
    <property type="evidence" value="ECO:0007669"/>
    <property type="project" value="UniProtKB-KW"/>
</dbReference>
<keyword evidence="10" id="KW-1185">Reference proteome</keyword>
<dbReference type="PANTHER" id="PTHR11662:SF457">
    <property type="entry name" value="MAJOR FACILITATOR SUPERFAMILY TRANSPORTER 3"/>
    <property type="match status" value="1"/>
</dbReference>
<proteinExistence type="predicted"/>
<dbReference type="GO" id="GO:0016020">
    <property type="term" value="C:membrane"/>
    <property type="evidence" value="ECO:0007669"/>
    <property type="project" value="UniProtKB-SubCell"/>
</dbReference>
<dbReference type="OrthoDB" id="2985014at2759"/>
<comment type="subcellular location">
    <subcellularLocation>
        <location evidence="1">Membrane</location>
        <topology evidence="1">Multi-pass membrane protein</topology>
    </subcellularLocation>
</comment>
<dbReference type="InterPro" id="IPR036259">
    <property type="entry name" value="MFS_trans_sf"/>
</dbReference>
<feature type="compositionally biased region" description="Acidic residues" evidence="7">
    <location>
        <begin position="176"/>
        <end position="187"/>
    </location>
</feature>
<evidence type="ECO:0000256" key="1">
    <source>
        <dbReference type="ARBA" id="ARBA00004141"/>
    </source>
</evidence>
<dbReference type="SUPFAM" id="SSF103473">
    <property type="entry name" value="MFS general substrate transporter"/>
    <property type="match status" value="1"/>
</dbReference>
<evidence type="ECO:0000256" key="2">
    <source>
        <dbReference type="ARBA" id="ARBA00022448"/>
    </source>
</evidence>
<dbReference type="FunFam" id="1.20.1250.20:FF:000003">
    <property type="entry name" value="Solute carrier family 17 member 3"/>
    <property type="match status" value="1"/>
</dbReference>
<organism evidence="9 10">
    <name type="scientific">Coptotermes formosanus</name>
    <name type="common">Formosan subterranean termite</name>
    <dbReference type="NCBI Taxonomy" id="36987"/>
    <lineage>
        <taxon>Eukaryota</taxon>
        <taxon>Metazoa</taxon>
        <taxon>Ecdysozoa</taxon>
        <taxon>Arthropoda</taxon>
        <taxon>Hexapoda</taxon>
        <taxon>Insecta</taxon>
        <taxon>Pterygota</taxon>
        <taxon>Neoptera</taxon>
        <taxon>Polyneoptera</taxon>
        <taxon>Dictyoptera</taxon>
        <taxon>Blattodea</taxon>
        <taxon>Blattoidea</taxon>
        <taxon>Termitoidae</taxon>
        <taxon>Rhinotermitidae</taxon>
        <taxon>Coptotermes</taxon>
    </lineage>
</organism>
<keyword evidence="5 8" id="KW-1133">Transmembrane helix</keyword>
<dbReference type="InParanoid" id="A0A6L2PFW9"/>